<feature type="region of interest" description="Disordered" evidence="1">
    <location>
        <begin position="356"/>
        <end position="376"/>
    </location>
</feature>
<keyword evidence="5" id="KW-1185">Reference proteome</keyword>
<keyword evidence="2" id="KW-0812">Transmembrane</keyword>
<feature type="transmembrane region" description="Helical" evidence="2">
    <location>
        <begin position="12"/>
        <end position="30"/>
    </location>
</feature>
<proteinExistence type="predicted"/>
<sequence>MPTIYDTTFGTLLVATWVNMMLYALEISQVRVYFKHHSAKDPLLVRTMVKICLLFDSFCIVAECACVYLYAVTHWGDADYLQKQDWPIPMYIMATGVSTLVVQMFLIRRYFHLVRESEGPWKPMCMVILSLACFGGAYASAVMIILQSTYSSRGQIVVPVTLWLALSAATDWSIALSLIWKLRQMRSGFKSSAGTVQRIIYMTIQTGTATSILALTALFLYLASKTTNLATMFGFCIGTTYSLTMLHNLNKRHDLAGKTPGTPSCPGETGSLGVGFTALTPGLVDRTGANSATRTSISTAQRGHHPALPPMVFTSDTETSTLAKLEQDFSPELSSGRPSIHRISAVSMESSIVFRRESEEVDERVRQQQQPLPQRP</sequence>
<dbReference type="PANTHER" id="PTHR40465">
    <property type="entry name" value="CHROMOSOME 1, WHOLE GENOME SHOTGUN SEQUENCE"/>
    <property type="match status" value="1"/>
</dbReference>
<gene>
    <name evidence="4" type="ORF">BDV98DRAFT_601993</name>
</gene>
<feature type="region of interest" description="Disordered" evidence="1">
    <location>
        <begin position="285"/>
        <end position="309"/>
    </location>
</feature>
<dbReference type="PANTHER" id="PTHR40465:SF1">
    <property type="entry name" value="DUF6534 DOMAIN-CONTAINING PROTEIN"/>
    <property type="match status" value="1"/>
</dbReference>
<name>A0A5C3QRD9_9AGAR</name>
<feature type="transmembrane region" description="Helical" evidence="2">
    <location>
        <begin position="229"/>
        <end position="249"/>
    </location>
</feature>
<organism evidence="4 5">
    <name type="scientific">Pterulicium gracile</name>
    <dbReference type="NCBI Taxonomy" id="1884261"/>
    <lineage>
        <taxon>Eukaryota</taxon>
        <taxon>Fungi</taxon>
        <taxon>Dikarya</taxon>
        <taxon>Basidiomycota</taxon>
        <taxon>Agaricomycotina</taxon>
        <taxon>Agaricomycetes</taxon>
        <taxon>Agaricomycetidae</taxon>
        <taxon>Agaricales</taxon>
        <taxon>Pleurotineae</taxon>
        <taxon>Pterulaceae</taxon>
        <taxon>Pterulicium</taxon>
    </lineage>
</organism>
<dbReference type="Proteomes" id="UP000305067">
    <property type="component" value="Unassembled WGS sequence"/>
</dbReference>
<evidence type="ECO:0000259" key="3">
    <source>
        <dbReference type="Pfam" id="PF20152"/>
    </source>
</evidence>
<dbReference type="EMBL" id="ML178818">
    <property type="protein sequence ID" value="TFL04546.1"/>
    <property type="molecule type" value="Genomic_DNA"/>
</dbReference>
<feature type="transmembrane region" description="Helical" evidence="2">
    <location>
        <begin position="199"/>
        <end position="223"/>
    </location>
</feature>
<keyword evidence="2" id="KW-0472">Membrane</keyword>
<keyword evidence="2" id="KW-1133">Transmembrane helix</keyword>
<feature type="domain" description="DUF6534" evidence="3">
    <location>
        <begin position="167"/>
        <end position="253"/>
    </location>
</feature>
<dbReference type="OrthoDB" id="3203775at2759"/>
<feature type="transmembrane region" description="Helical" evidence="2">
    <location>
        <begin position="156"/>
        <end position="179"/>
    </location>
</feature>
<dbReference type="STRING" id="1884261.A0A5C3QRD9"/>
<dbReference type="Pfam" id="PF20152">
    <property type="entry name" value="DUF6534"/>
    <property type="match status" value="1"/>
</dbReference>
<evidence type="ECO:0000313" key="5">
    <source>
        <dbReference type="Proteomes" id="UP000305067"/>
    </source>
</evidence>
<reference evidence="4 5" key="1">
    <citation type="journal article" date="2019" name="Nat. Ecol. Evol.">
        <title>Megaphylogeny resolves global patterns of mushroom evolution.</title>
        <authorList>
            <person name="Varga T."/>
            <person name="Krizsan K."/>
            <person name="Foldi C."/>
            <person name="Dima B."/>
            <person name="Sanchez-Garcia M."/>
            <person name="Sanchez-Ramirez S."/>
            <person name="Szollosi G.J."/>
            <person name="Szarkandi J.G."/>
            <person name="Papp V."/>
            <person name="Albert L."/>
            <person name="Andreopoulos W."/>
            <person name="Angelini C."/>
            <person name="Antonin V."/>
            <person name="Barry K.W."/>
            <person name="Bougher N.L."/>
            <person name="Buchanan P."/>
            <person name="Buyck B."/>
            <person name="Bense V."/>
            <person name="Catcheside P."/>
            <person name="Chovatia M."/>
            <person name="Cooper J."/>
            <person name="Damon W."/>
            <person name="Desjardin D."/>
            <person name="Finy P."/>
            <person name="Geml J."/>
            <person name="Haridas S."/>
            <person name="Hughes K."/>
            <person name="Justo A."/>
            <person name="Karasinski D."/>
            <person name="Kautmanova I."/>
            <person name="Kiss B."/>
            <person name="Kocsube S."/>
            <person name="Kotiranta H."/>
            <person name="LaButti K.M."/>
            <person name="Lechner B.E."/>
            <person name="Liimatainen K."/>
            <person name="Lipzen A."/>
            <person name="Lukacs Z."/>
            <person name="Mihaltcheva S."/>
            <person name="Morgado L.N."/>
            <person name="Niskanen T."/>
            <person name="Noordeloos M.E."/>
            <person name="Ohm R.A."/>
            <person name="Ortiz-Santana B."/>
            <person name="Ovrebo C."/>
            <person name="Racz N."/>
            <person name="Riley R."/>
            <person name="Savchenko A."/>
            <person name="Shiryaev A."/>
            <person name="Soop K."/>
            <person name="Spirin V."/>
            <person name="Szebenyi C."/>
            <person name="Tomsovsky M."/>
            <person name="Tulloss R.E."/>
            <person name="Uehling J."/>
            <person name="Grigoriev I.V."/>
            <person name="Vagvolgyi C."/>
            <person name="Papp T."/>
            <person name="Martin F.M."/>
            <person name="Miettinen O."/>
            <person name="Hibbett D.S."/>
            <person name="Nagy L.G."/>
        </authorList>
    </citation>
    <scope>NUCLEOTIDE SEQUENCE [LARGE SCALE GENOMIC DNA]</scope>
    <source>
        <strain evidence="4 5">CBS 309.79</strain>
    </source>
</reference>
<feature type="compositionally biased region" description="Low complexity" evidence="1">
    <location>
        <begin position="367"/>
        <end position="376"/>
    </location>
</feature>
<protein>
    <recommendedName>
        <fullName evidence="3">DUF6534 domain-containing protein</fullName>
    </recommendedName>
</protein>
<accession>A0A5C3QRD9</accession>
<feature type="transmembrane region" description="Helical" evidence="2">
    <location>
        <begin position="51"/>
        <end position="71"/>
    </location>
</feature>
<evidence type="ECO:0000256" key="1">
    <source>
        <dbReference type="SAM" id="MobiDB-lite"/>
    </source>
</evidence>
<evidence type="ECO:0000256" key="2">
    <source>
        <dbReference type="SAM" id="Phobius"/>
    </source>
</evidence>
<dbReference type="InterPro" id="IPR045339">
    <property type="entry name" value="DUF6534"/>
</dbReference>
<feature type="transmembrane region" description="Helical" evidence="2">
    <location>
        <begin position="123"/>
        <end position="150"/>
    </location>
</feature>
<dbReference type="AlphaFoldDB" id="A0A5C3QRD9"/>
<feature type="compositionally biased region" description="Polar residues" evidence="1">
    <location>
        <begin position="288"/>
        <end position="301"/>
    </location>
</feature>
<feature type="transmembrane region" description="Helical" evidence="2">
    <location>
        <begin position="91"/>
        <end position="111"/>
    </location>
</feature>
<evidence type="ECO:0000313" key="4">
    <source>
        <dbReference type="EMBL" id="TFL04546.1"/>
    </source>
</evidence>
<feature type="compositionally biased region" description="Basic and acidic residues" evidence="1">
    <location>
        <begin position="356"/>
        <end position="366"/>
    </location>
</feature>